<keyword evidence="1" id="KW-0547">Nucleotide-binding</keyword>
<dbReference type="InterPro" id="IPR011009">
    <property type="entry name" value="Kinase-like_dom_sf"/>
</dbReference>
<dbReference type="InterPro" id="IPR017441">
    <property type="entry name" value="Protein_kinase_ATP_BS"/>
</dbReference>
<evidence type="ECO:0000313" key="3">
    <source>
        <dbReference type="Proteomes" id="UP000634136"/>
    </source>
</evidence>
<dbReference type="SUPFAM" id="SSF56112">
    <property type="entry name" value="Protein kinase-like (PK-like)"/>
    <property type="match status" value="1"/>
</dbReference>
<keyword evidence="2" id="KW-0808">Transferase</keyword>
<dbReference type="OrthoDB" id="1595149at2759"/>
<dbReference type="AlphaFoldDB" id="A0A834W4M6"/>
<dbReference type="Proteomes" id="UP000634136">
    <property type="component" value="Unassembled WGS sequence"/>
</dbReference>
<evidence type="ECO:0000313" key="2">
    <source>
        <dbReference type="EMBL" id="KAF7808383.1"/>
    </source>
</evidence>
<feature type="binding site" evidence="1">
    <location>
        <position position="43"/>
    </location>
    <ligand>
        <name>ATP</name>
        <dbReference type="ChEBI" id="CHEBI:30616"/>
    </ligand>
</feature>
<name>A0A834W4M6_9FABA</name>
<accession>A0A834W4M6</accession>
<keyword evidence="3" id="KW-1185">Reference proteome</keyword>
<protein>
    <submittedName>
        <fullName evidence="2">CBL-interacting serine/threonine-protein kinase 6-like</fullName>
    </submittedName>
</protein>
<gene>
    <name evidence="2" type="ORF">G2W53_035126</name>
</gene>
<dbReference type="GO" id="GO:0016301">
    <property type="term" value="F:kinase activity"/>
    <property type="evidence" value="ECO:0007669"/>
    <property type="project" value="UniProtKB-KW"/>
</dbReference>
<organism evidence="2 3">
    <name type="scientific">Senna tora</name>
    <dbReference type="NCBI Taxonomy" id="362788"/>
    <lineage>
        <taxon>Eukaryota</taxon>
        <taxon>Viridiplantae</taxon>
        <taxon>Streptophyta</taxon>
        <taxon>Embryophyta</taxon>
        <taxon>Tracheophyta</taxon>
        <taxon>Spermatophyta</taxon>
        <taxon>Magnoliopsida</taxon>
        <taxon>eudicotyledons</taxon>
        <taxon>Gunneridae</taxon>
        <taxon>Pentapetalae</taxon>
        <taxon>rosids</taxon>
        <taxon>fabids</taxon>
        <taxon>Fabales</taxon>
        <taxon>Fabaceae</taxon>
        <taxon>Caesalpinioideae</taxon>
        <taxon>Cassia clade</taxon>
        <taxon>Senna</taxon>
    </lineage>
</organism>
<dbReference type="GO" id="GO:0005524">
    <property type="term" value="F:ATP binding"/>
    <property type="evidence" value="ECO:0007669"/>
    <property type="project" value="UniProtKB-UniRule"/>
</dbReference>
<dbReference type="Gene3D" id="3.30.200.20">
    <property type="entry name" value="Phosphorylase Kinase, domain 1"/>
    <property type="match status" value="1"/>
</dbReference>
<evidence type="ECO:0000256" key="1">
    <source>
        <dbReference type="PROSITE-ProRule" id="PRU10141"/>
    </source>
</evidence>
<reference evidence="2" key="1">
    <citation type="submission" date="2020-09" db="EMBL/GenBank/DDBJ databases">
        <title>Genome-Enabled Discovery of Anthraquinone Biosynthesis in Senna tora.</title>
        <authorList>
            <person name="Kang S.-H."/>
            <person name="Pandey R.P."/>
            <person name="Lee C.-M."/>
            <person name="Sim J.-S."/>
            <person name="Jeong J.-T."/>
            <person name="Choi B.-S."/>
            <person name="Jung M."/>
            <person name="Ginzburg D."/>
            <person name="Zhao K."/>
            <person name="Won S.Y."/>
            <person name="Oh T.-J."/>
            <person name="Yu Y."/>
            <person name="Kim N.-H."/>
            <person name="Lee O.R."/>
            <person name="Lee T.-H."/>
            <person name="Bashyal P."/>
            <person name="Kim T.-S."/>
            <person name="Lee W.-H."/>
            <person name="Kawkins C."/>
            <person name="Kim C.-K."/>
            <person name="Kim J.S."/>
            <person name="Ahn B.O."/>
            <person name="Rhee S.Y."/>
            <person name="Sohng J.K."/>
        </authorList>
    </citation>
    <scope>NUCLEOTIDE SEQUENCE</scope>
    <source>
        <tissue evidence="2">Leaf</tissue>
    </source>
</reference>
<dbReference type="EMBL" id="JAAIUW010000011">
    <property type="protein sequence ID" value="KAF7808383.1"/>
    <property type="molecule type" value="Genomic_DNA"/>
</dbReference>
<dbReference type="PROSITE" id="PS00107">
    <property type="entry name" value="PROTEIN_KINASE_ATP"/>
    <property type="match status" value="1"/>
</dbReference>
<proteinExistence type="predicted"/>
<comment type="caution">
    <text evidence="2">The sequence shown here is derived from an EMBL/GenBank/DDBJ whole genome shotgun (WGS) entry which is preliminary data.</text>
</comment>
<sequence>MFIPLYSTGSMSSVALGHGMFAKVYQAKNLLSGKSMALKVVGKEKVIRSG</sequence>
<keyword evidence="2" id="KW-0418">Kinase</keyword>
<keyword evidence="1" id="KW-0067">ATP-binding</keyword>